<evidence type="ECO:0000313" key="3">
    <source>
        <dbReference type="Proteomes" id="UP000554482"/>
    </source>
</evidence>
<accession>A0A7J6VA16</accession>
<dbReference type="AlphaFoldDB" id="A0A7J6VA16"/>
<gene>
    <name evidence="2" type="ORF">FRX31_028480</name>
</gene>
<sequence length="85" mass="9631">MPEESRKRNSHEADTDIPPDNSDVLKNIFSSPNPPYYPKNQQHPIKFNNANELFNIKLPLFTPSPSVLGRNVTIVDSAWRDQAVA</sequence>
<proteinExistence type="predicted"/>
<keyword evidence="3" id="KW-1185">Reference proteome</keyword>
<organism evidence="2 3">
    <name type="scientific">Thalictrum thalictroides</name>
    <name type="common">Rue-anemone</name>
    <name type="synonym">Anemone thalictroides</name>
    <dbReference type="NCBI Taxonomy" id="46969"/>
    <lineage>
        <taxon>Eukaryota</taxon>
        <taxon>Viridiplantae</taxon>
        <taxon>Streptophyta</taxon>
        <taxon>Embryophyta</taxon>
        <taxon>Tracheophyta</taxon>
        <taxon>Spermatophyta</taxon>
        <taxon>Magnoliopsida</taxon>
        <taxon>Ranunculales</taxon>
        <taxon>Ranunculaceae</taxon>
        <taxon>Thalictroideae</taxon>
        <taxon>Thalictrum</taxon>
    </lineage>
</organism>
<dbReference type="EMBL" id="JABWDY010035539">
    <property type="protein sequence ID" value="KAF5181934.1"/>
    <property type="molecule type" value="Genomic_DNA"/>
</dbReference>
<comment type="caution">
    <text evidence="2">The sequence shown here is derived from an EMBL/GenBank/DDBJ whole genome shotgun (WGS) entry which is preliminary data.</text>
</comment>
<feature type="region of interest" description="Disordered" evidence="1">
    <location>
        <begin position="1"/>
        <end position="22"/>
    </location>
</feature>
<protein>
    <submittedName>
        <fullName evidence="2">Uncharacterized protein</fullName>
    </submittedName>
</protein>
<feature type="compositionally biased region" description="Basic and acidic residues" evidence="1">
    <location>
        <begin position="1"/>
        <end position="14"/>
    </location>
</feature>
<name>A0A7J6VA16_THATH</name>
<reference evidence="2 3" key="1">
    <citation type="submission" date="2020-06" db="EMBL/GenBank/DDBJ databases">
        <title>Transcriptomic and genomic resources for Thalictrum thalictroides and T. hernandezii: Facilitating candidate gene discovery in an emerging model plant lineage.</title>
        <authorList>
            <person name="Arias T."/>
            <person name="Riano-Pachon D.M."/>
            <person name="Di Stilio V.S."/>
        </authorList>
    </citation>
    <scope>NUCLEOTIDE SEQUENCE [LARGE SCALE GENOMIC DNA]</scope>
    <source>
        <strain evidence="3">cv. WT478/WT964</strain>
        <tissue evidence="2">Leaves</tissue>
    </source>
</reference>
<evidence type="ECO:0000313" key="2">
    <source>
        <dbReference type="EMBL" id="KAF5181934.1"/>
    </source>
</evidence>
<dbReference type="Proteomes" id="UP000554482">
    <property type="component" value="Unassembled WGS sequence"/>
</dbReference>
<evidence type="ECO:0000256" key="1">
    <source>
        <dbReference type="SAM" id="MobiDB-lite"/>
    </source>
</evidence>